<keyword evidence="1" id="KW-0472">Membrane</keyword>
<accession>A0A5E4SKD2</accession>
<evidence type="ECO:0000313" key="2">
    <source>
        <dbReference type="EMBL" id="VVD75463.1"/>
    </source>
</evidence>
<reference evidence="2 3" key="1">
    <citation type="submission" date="2019-08" db="EMBL/GenBank/DDBJ databases">
        <authorList>
            <person name="Peeters C."/>
        </authorList>
    </citation>
    <scope>NUCLEOTIDE SEQUENCE [LARGE SCALE GENOMIC DNA]</scope>
    <source>
        <strain evidence="2 3">LMG 31114</strain>
    </source>
</reference>
<evidence type="ECO:0000256" key="1">
    <source>
        <dbReference type="SAM" id="Phobius"/>
    </source>
</evidence>
<gene>
    <name evidence="2" type="ORF">PPN31114_00843</name>
</gene>
<dbReference type="EMBL" id="CABPSK010000001">
    <property type="protein sequence ID" value="VVD75463.1"/>
    <property type="molecule type" value="Genomic_DNA"/>
</dbReference>
<keyword evidence="3" id="KW-1185">Reference proteome</keyword>
<keyword evidence="1" id="KW-1133">Transmembrane helix</keyword>
<name>A0A5E4SKD2_9BURK</name>
<evidence type="ECO:0008006" key="4">
    <source>
        <dbReference type="Google" id="ProtNLM"/>
    </source>
</evidence>
<organism evidence="2 3">
    <name type="scientific">Pandoraea pneumonica</name>
    <dbReference type="NCBI Taxonomy" id="2508299"/>
    <lineage>
        <taxon>Bacteria</taxon>
        <taxon>Pseudomonadati</taxon>
        <taxon>Pseudomonadota</taxon>
        <taxon>Betaproteobacteria</taxon>
        <taxon>Burkholderiales</taxon>
        <taxon>Burkholderiaceae</taxon>
        <taxon>Pandoraea</taxon>
    </lineage>
</organism>
<evidence type="ECO:0000313" key="3">
    <source>
        <dbReference type="Proteomes" id="UP000366945"/>
    </source>
</evidence>
<protein>
    <recommendedName>
        <fullName evidence="4">DUF4381 domain-containing protein</fullName>
    </recommendedName>
</protein>
<dbReference type="RefSeq" id="WP_174987652.1">
    <property type="nucleotide sequence ID" value="NZ_CABPSK010000001.1"/>
</dbReference>
<dbReference type="InterPro" id="IPR025489">
    <property type="entry name" value="DUF4381"/>
</dbReference>
<keyword evidence="1" id="KW-0812">Transmembrane</keyword>
<sequence>MTAATAIAAVASGASSAPGATDMPTLGALADVVTPPAPSWAPQTIGWPIAAVLVAIGLIWFAWRTWRRYRANRYRREALAQLQQWAAALGMPKPNVAADAGTAQRARALREIAALLKRVALSAWPREAVASLTGNKWAAFLRASHDNRGSAADTIAALVTRAEYQSDESLCREWDTTRATTLIKACRDWIERHHVPV</sequence>
<dbReference type="Pfam" id="PF14316">
    <property type="entry name" value="DUF4381"/>
    <property type="match status" value="1"/>
</dbReference>
<feature type="transmembrane region" description="Helical" evidence="1">
    <location>
        <begin position="40"/>
        <end position="63"/>
    </location>
</feature>
<dbReference type="GeneID" id="300402901"/>
<dbReference type="AlphaFoldDB" id="A0A5E4SKD2"/>
<dbReference type="Proteomes" id="UP000366945">
    <property type="component" value="Unassembled WGS sequence"/>
</dbReference>
<proteinExistence type="predicted"/>